<proteinExistence type="inferred from homology"/>
<comment type="catalytic activity">
    <reaction evidence="8">
        <text>adenosine + phosphate = alpha-D-ribose 1-phosphate + adenine</text>
        <dbReference type="Rhea" id="RHEA:27642"/>
        <dbReference type="ChEBI" id="CHEBI:16335"/>
        <dbReference type="ChEBI" id="CHEBI:16708"/>
        <dbReference type="ChEBI" id="CHEBI:43474"/>
        <dbReference type="ChEBI" id="CHEBI:57720"/>
        <dbReference type="EC" id="2.4.2.1"/>
    </reaction>
    <physiologicalReaction direction="left-to-right" evidence="8">
        <dbReference type="Rhea" id="RHEA:27643"/>
    </physiologicalReaction>
</comment>
<evidence type="ECO:0000256" key="4">
    <source>
        <dbReference type="ARBA" id="ARBA00022723"/>
    </source>
</evidence>
<name>A0A2A4YEB7_UNCAE</name>
<dbReference type="AlphaFoldDB" id="A0A2A4YEB7"/>
<protein>
    <recommendedName>
        <fullName evidence="10">Purine nucleoside phosphorylase</fullName>
    </recommendedName>
</protein>
<dbReference type="GO" id="GO:0016787">
    <property type="term" value="F:hydrolase activity"/>
    <property type="evidence" value="ECO:0007669"/>
    <property type="project" value="UniProtKB-KW"/>
</dbReference>
<keyword evidence="4" id="KW-0479">Metal-binding</keyword>
<accession>A0A2A4YEB7</accession>
<dbReference type="Proteomes" id="UP000217838">
    <property type="component" value="Unassembled WGS sequence"/>
</dbReference>
<dbReference type="EMBL" id="NVUU01000078">
    <property type="protein sequence ID" value="PCI92950.1"/>
    <property type="molecule type" value="Genomic_DNA"/>
</dbReference>
<evidence type="ECO:0000256" key="5">
    <source>
        <dbReference type="ARBA" id="ARBA00022801"/>
    </source>
</evidence>
<dbReference type="InterPro" id="IPR038371">
    <property type="entry name" value="Cu_polyphenol_OxRdtase_sf"/>
</dbReference>
<evidence type="ECO:0000256" key="6">
    <source>
        <dbReference type="ARBA" id="ARBA00022833"/>
    </source>
</evidence>
<evidence type="ECO:0000313" key="12">
    <source>
        <dbReference type="Proteomes" id="UP000217838"/>
    </source>
</evidence>
<comment type="catalytic activity">
    <reaction evidence="7">
        <text>adenosine + H2O + H(+) = inosine + NH4(+)</text>
        <dbReference type="Rhea" id="RHEA:24408"/>
        <dbReference type="ChEBI" id="CHEBI:15377"/>
        <dbReference type="ChEBI" id="CHEBI:15378"/>
        <dbReference type="ChEBI" id="CHEBI:16335"/>
        <dbReference type="ChEBI" id="CHEBI:17596"/>
        <dbReference type="ChEBI" id="CHEBI:28938"/>
        <dbReference type="EC" id="3.5.4.4"/>
    </reaction>
    <physiologicalReaction direction="left-to-right" evidence="7">
        <dbReference type="Rhea" id="RHEA:24409"/>
    </physiologicalReaction>
</comment>
<dbReference type="CDD" id="cd16833">
    <property type="entry name" value="YfiH"/>
    <property type="match status" value="1"/>
</dbReference>
<dbReference type="Gene3D" id="3.60.140.10">
    <property type="entry name" value="CNF1/YfiH-like putative cysteine hydrolases"/>
    <property type="match status" value="1"/>
</dbReference>
<dbReference type="PANTHER" id="PTHR30616">
    <property type="entry name" value="UNCHARACTERIZED PROTEIN YFIH"/>
    <property type="match status" value="1"/>
</dbReference>
<dbReference type="GO" id="GO:0017061">
    <property type="term" value="F:S-methyl-5-thioadenosine phosphorylase activity"/>
    <property type="evidence" value="ECO:0007669"/>
    <property type="project" value="UniProtKB-EC"/>
</dbReference>
<dbReference type="PANTHER" id="PTHR30616:SF2">
    <property type="entry name" value="PURINE NUCLEOSIDE PHOSPHORYLASE LACC1"/>
    <property type="match status" value="1"/>
</dbReference>
<sequence length="255" mass="29416">MEKKVKKDLEWLEFELLKEFKEITHGVFLRKGGVSRAPFTSLNVGGAVGDDPKSVLENRKRISSALNLKKLVIGLQKHEDKVLEIDPYVTDSPQSVLPKSSDGIFTKKRKLGLCVFHADCQAALFYDPKKRVIANIHSGWRGNRQNIYERSVYALKEAYGVDPKDLLVCISPSLGPKASEFIHYKSEWPEEFHEYRMEKDNFDLWKMSYDQLRKIGIKNDHIEIAKICTFENEKDFFSYRRNRTSGRNATVIGLN</sequence>
<dbReference type="Pfam" id="PF02578">
    <property type="entry name" value="Cu-oxidase_4"/>
    <property type="match status" value="1"/>
</dbReference>
<evidence type="ECO:0000256" key="9">
    <source>
        <dbReference type="ARBA" id="ARBA00049893"/>
    </source>
</evidence>
<keyword evidence="5" id="KW-0378">Hydrolase</keyword>
<organism evidence="11 12">
    <name type="scientific">Aerophobetes bacterium</name>
    <dbReference type="NCBI Taxonomy" id="2030807"/>
    <lineage>
        <taxon>Bacteria</taxon>
        <taxon>Candidatus Aerophobota</taxon>
    </lineage>
</organism>
<evidence type="ECO:0000313" key="11">
    <source>
        <dbReference type="EMBL" id="PCI92950.1"/>
    </source>
</evidence>
<evidence type="ECO:0000256" key="8">
    <source>
        <dbReference type="ARBA" id="ARBA00048968"/>
    </source>
</evidence>
<dbReference type="SUPFAM" id="SSF64438">
    <property type="entry name" value="CNF1/YfiH-like putative cysteine hydrolases"/>
    <property type="match status" value="1"/>
</dbReference>
<dbReference type="GO" id="GO:0005507">
    <property type="term" value="F:copper ion binding"/>
    <property type="evidence" value="ECO:0007669"/>
    <property type="project" value="TreeGrafter"/>
</dbReference>
<evidence type="ECO:0000256" key="7">
    <source>
        <dbReference type="ARBA" id="ARBA00047989"/>
    </source>
</evidence>
<comment type="catalytic activity">
    <reaction evidence="9">
        <text>S-methyl-5'-thioadenosine + phosphate = 5-(methylsulfanyl)-alpha-D-ribose 1-phosphate + adenine</text>
        <dbReference type="Rhea" id="RHEA:11852"/>
        <dbReference type="ChEBI" id="CHEBI:16708"/>
        <dbReference type="ChEBI" id="CHEBI:17509"/>
        <dbReference type="ChEBI" id="CHEBI:43474"/>
        <dbReference type="ChEBI" id="CHEBI:58533"/>
        <dbReference type="EC" id="2.4.2.28"/>
    </reaction>
    <physiologicalReaction direction="left-to-right" evidence="9">
        <dbReference type="Rhea" id="RHEA:11853"/>
    </physiologicalReaction>
</comment>
<dbReference type="InterPro" id="IPR011324">
    <property type="entry name" value="Cytotoxic_necrot_fac-like_cat"/>
</dbReference>
<gene>
    <name evidence="11" type="ORF">COB11_06210</name>
</gene>
<keyword evidence="6" id="KW-0862">Zinc</keyword>
<reference evidence="12" key="1">
    <citation type="submission" date="2017-08" db="EMBL/GenBank/DDBJ databases">
        <title>A dynamic microbial community with high functional redundancy inhabits the cold, oxic subseafloor aquifer.</title>
        <authorList>
            <person name="Tully B.J."/>
            <person name="Wheat C.G."/>
            <person name="Glazer B.T."/>
            <person name="Huber J.A."/>
        </authorList>
    </citation>
    <scope>NUCLEOTIDE SEQUENCE [LARGE SCALE GENOMIC DNA]</scope>
</reference>
<evidence type="ECO:0000256" key="10">
    <source>
        <dbReference type="RuleBase" id="RU361274"/>
    </source>
</evidence>
<evidence type="ECO:0000256" key="3">
    <source>
        <dbReference type="ARBA" id="ARBA00022679"/>
    </source>
</evidence>
<evidence type="ECO:0000256" key="2">
    <source>
        <dbReference type="ARBA" id="ARBA00007353"/>
    </source>
</evidence>
<comment type="similarity">
    <text evidence="2 10">Belongs to the purine nucleoside phosphorylase YfiH/LACC1 family.</text>
</comment>
<evidence type="ECO:0000256" key="1">
    <source>
        <dbReference type="ARBA" id="ARBA00000553"/>
    </source>
</evidence>
<keyword evidence="3" id="KW-0808">Transferase</keyword>
<comment type="caution">
    <text evidence="11">The sequence shown here is derived from an EMBL/GenBank/DDBJ whole genome shotgun (WGS) entry which is preliminary data.</text>
</comment>
<dbReference type="InterPro" id="IPR003730">
    <property type="entry name" value="Cu_polyphenol_OxRdtase"/>
</dbReference>
<dbReference type="NCBIfam" id="TIGR00726">
    <property type="entry name" value="peptidoglycan editing factor PgeF"/>
    <property type="match status" value="1"/>
</dbReference>
<comment type="catalytic activity">
    <reaction evidence="1">
        <text>inosine + phosphate = alpha-D-ribose 1-phosphate + hypoxanthine</text>
        <dbReference type="Rhea" id="RHEA:27646"/>
        <dbReference type="ChEBI" id="CHEBI:17368"/>
        <dbReference type="ChEBI" id="CHEBI:17596"/>
        <dbReference type="ChEBI" id="CHEBI:43474"/>
        <dbReference type="ChEBI" id="CHEBI:57720"/>
        <dbReference type="EC" id="2.4.2.1"/>
    </reaction>
    <physiologicalReaction direction="left-to-right" evidence="1">
        <dbReference type="Rhea" id="RHEA:27647"/>
    </physiologicalReaction>
</comment>